<name>A0A2M4B359_9DIPT</name>
<protein>
    <submittedName>
        <fullName evidence="1">Putative secreted protein</fullName>
    </submittedName>
</protein>
<evidence type="ECO:0000313" key="1">
    <source>
        <dbReference type="EMBL" id="MBW47471.1"/>
    </source>
</evidence>
<dbReference type="EMBL" id="GGFK01014150">
    <property type="protein sequence ID" value="MBW47471.1"/>
    <property type="molecule type" value="Transcribed_RNA"/>
</dbReference>
<reference evidence="1" key="1">
    <citation type="submission" date="2018-01" db="EMBL/GenBank/DDBJ databases">
        <title>An insight into the sialome of Amazonian anophelines.</title>
        <authorList>
            <person name="Ribeiro J.M."/>
            <person name="Scarpassa V."/>
            <person name="Calvo E."/>
        </authorList>
    </citation>
    <scope>NUCLEOTIDE SEQUENCE</scope>
    <source>
        <tissue evidence="1">Salivary glands</tissue>
    </source>
</reference>
<accession>A0A2M4B359</accession>
<sequence length="143" mass="15516">MLISISIRSCMSMPVAVVATVEVADACEAVQAAVVVEVHVEVHLVWEAVVSTMEATIAVRSIHGATNLGARSVIIAMRPRGRQVTAWVPHAQRMEWVRAAMLAITVSYLMRPMTAGTVVATSAPPMLAMVLVPMLPSRTWVRW</sequence>
<dbReference type="AlphaFoldDB" id="A0A2M4B359"/>
<proteinExistence type="predicted"/>
<organism evidence="1">
    <name type="scientific">Anopheles triannulatus</name>
    <dbReference type="NCBI Taxonomy" id="58253"/>
    <lineage>
        <taxon>Eukaryota</taxon>
        <taxon>Metazoa</taxon>
        <taxon>Ecdysozoa</taxon>
        <taxon>Arthropoda</taxon>
        <taxon>Hexapoda</taxon>
        <taxon>Insecta</taxon>
        <taxon>Pterygota</taxon>
        <taxon>Neoptera</taxon>
        <taxon>Endopterygota</taxon>
        <taxon>Diptera</taxon>
        <taxon>Nematocera</taxon>
        <taxon>Culicoidea</taxon>
        <taxon>Culicidae</taxon>
        <taxon>Anophelinae</taxon>
        <taxon>Anopheles</taxon>
    </lineage>
</organism>